<dbReference type="OrthoDB" id="324838at2"/>
<dbReference type="AlphaFoldDB" id="A0A7U7GE40"/>
<keyword evidence="2" id="KW-1185">Reference proteome</keyword>
<dbReference type="Proteomes" id="UP000019184">
    <property type="component" value="Unassembled WGS sequence"/>
</dbReference>
<dbReference type="EMBL" id="CBTK010000268">
    <property type="protein sequence ID" value="CDH46569.1"/>
    <property type="molecule type" value="Genomic_DNA"/>
</dbReference>
<comment type="caution">
    <text evidence="1">The sequence shown here is derived from an EMBL/GenBank/DDBJ whole genome shotgun (WGS) entry which is preliminary data.</text>
</comment>
<evidence type="ECO:0000313" key="1">
    <source>
        <dbReference type="EMBL" id="CDH46569.1"/>
    </source>
</evidence>
<accession>A0A7U7GE40</accession>
<name>A0A7U7GE40_9GAMM</name>
<organism evidence="1 2">
    <name type="scientific">Candidatus Contendobacter odensis Run_B_J11</name>
    <dbReference type="NCBI Taxonomy" id="1400861"/>
    <lineage>
        <taxon>Bacteria</taxon>
        <taxon>Pseudomonadati</taxon>
        <taxon>Pseudomonadota</taxon>
        <taxon>Gammaproteobacteria</taxon>
        <taxon>Candidatus Competibacteraceae</taxon>
        <taxon>Candidatus Contendibacter</taxon>
    </lineage>
</organism>
<protein>
    <submittedName>
        <fullName evidence="1">Uncharacterized protein</fullName>
    </submittedName>
</protein>
<gene>
    <name evidence="1" type="ORF">BN874_520010</name>
</gene>
<dbReference type="RefSeq" id="WP_034435261.1">
    <property type="nucleotide sequence ID" value="NZ_CBTK010000268.1"/>
</dbReference>
<reference evidence="1 2" key="1">
    <citation type="journal article" date="2014" name="ISME J.">
        <title>Candidatus Competibacter-lineage genomes retrieved from metagenomes reveal functional metabolic diversity.</title>
        <authorList>
            <person name="McIlroy S.J."/>
            <person name="Albertsen M."/>
            <person name="Andresen E.K."/>
            <person name="Saunders A.M."/>
            <person name="Kristiansen R."/>
            <person name="Stokholm-Bjerregaard M."/>
            <person name="Nielsen K.L."/>
            <person name="Nielsen P.H."/>
        </authorList>
    </citation>
    <scope>NUCLEOTIDE SEQUENCE [LARGE SCALE GENOMIC DNA]</scope>
    <source>
        <strain evidence="1 2">Run_B_J11</strain>
    </source>
</reference>
<sequence>MKTDPSTMAASSKTFKQKLKSGKGLKPVELTKEQALLFQRRIQNNIRKTRGFIYEMFCGGFRALGRKSFYEWIIHGFGKQAKSTIYREKDAAVIEEILGYEVGSIKNGSFFELLTHLNSEEDVVFVWEEGQKLAGGKLPSAEMIKEIIEDHGLIKKKIPSQSKPEAAIKNIIKNIALLATLEHCEIIHQALQKRVVSLKNPRLRFINIKTQ</sequence>
<evidence type="ECO:0000313" key="2">
    <source>
        <dbReference type="Proteomes" id="UP000019184"/>
    </source>
</evidence>
<proteinExistence type="predicted"/>